<dbReference type="HOGENOM" id="CLU_023111_2_1_1"/>
<dbReference type="InterPro" id="IPR050645">
    <property type="entry name" value="Histidine_acid_phosphatase"/>
</dbReference>
<protein>
    <recommendedName>
        <fullName evidence="3">Acid phosphatase</fullName>
    </recommendedName>
</protein>
<proteinExistence type="predicted"/>
<name>A0A0C9VQL6_SPHS4</name>
<evidence type="ECO:0008006" key="3">
    <source>
        <dbReference type="Google" id="ProtNLM"/>
    </source>
</evidence>
<dbReference type="AlphaFoldDB" id="A0A0C9VQL6"/>
<dbReference type="Gene3D" id="3.40.50.1240">
    <property type="entry name" value="Phosphoglycerate mutase-like"/>
    <property type="match status" value="1"/>
</dbReference>
<accession>A0A0C9VQL6</accession>
<dbReference type="EMBL" id="KN837146">
    <property type="protein sequence ID" value="KIJ40191.1"/>
    <property type="molecule type" value="Genomic_DNA"/>
</dbReference>
<dbReference type="InterPro" id="IPR029033">
    <property type="entry name" value="His_PPase_superfam"/>
</dbReference>
<reference evidence="1 2" key="1">
    <citation type="submission" date="2014-06" db="EMBL/GenBank/DDBJ databases">
        <title>Evolutionary Origins and Diversification of the Mycorrhizal Mutualists.</title>
        <authorList>
            <consortium name="DOE Joint Genome Institute"/>
            <consortium name="Mycorrhizal Genomics Consortium"/>
            <person name="Kohler A."/>
            <person name="Kuo A."/>
            <person name="Nagy L.G."/>
            <person name="Floudas D."/>
            <person name="Copeland A."/>
            <person name="Barry K.W."/>
            <person name="Cichocki N."/>
            <person name="Veneault-Fourrey C."/>
            <person name="LaButti K."/>
            <person name="Lindquist E.A."/>
            <person name="Lipzen A."/>
            <person name="Lundell T."/>
            <person name="Morin E."/>
            <person name="Murat C."/>
            <person name="Riley R."/>
            <person name="Ohm R."/>
            <person name="Sun H."/>
            <person name="Tunlid A."/>
            <person name="Henrissat B."/>
            <person name="Grigoriev I.V."/>
            <person name="Hibbett D.S."/>
            <person name="Martin F."/>
        </authorList>
    </citation>
    <scope>NUCLEOTIDE SEQUENCE [LARGE SCALE GENOMIC DNA]</scope>
    <source>
        <strain evidence="1 2">SS14</strain>
    </source>
</reference>
<dbReference type="PANTHER" id="PTHR11567">
    <property type="entry name" value="ACID PHOSPHATASE-RELATED"/>
    <property type="match status" value="1"/>
</dbReference>
<dbReference type="PANTHER" id="PTHR11567:SF142">
    <property type="entry name" value="PHOSPHOGLYCERATE MUTASE-LIKE PROTEIN"/>
    <property type="match status" value="1"/>
</dbReference>
<dbReference type="OrthoDB" id="258392at2759"/>
<evidence type="ECO:0000313" key="2">
    <source>
        <dbReference type="Proteomes" id="UP000054279"/>
    </source>
</evidence>
<organism evidence="1 2">
    <name type="scientific">Sphaerobolus stellatus (strain SS14)</name>
    <dbReference type="NCBI Taxonomy" id="990650"/>
    <lineage>
        <taxon>Eukaryota</taxon>
        <taxon>Fungi</taxon>
        <taxon>Dikarya</taxon>
        <taxon>Basidiomycota</taxon>
        <taxon>Agaricomycotina</taxon>
        <taxon>Agaricomycetes</taxon>
        <taxon>Phallomycetidae</taxon>
        <taxon>Geastrales</taxon>
        <taxon>Sphaerobolaceae</taxon>
        <taxon>Sphaerobolus</taxon>
    </lineage>
</organism>
<keyword evidence="2" id="KW-1185">Reference proteome</keyword>
<evidence type="ECO:0000313" key="1">
    <source>
        <dbReference type="EMBL" id="KIJ40191.1"/>
    </source>
</evidence>
<dbReference type="GO" id="GO:0016791">
    <property type="term" value="F:phosphatase activity"/>
    <property type="evidence" value="ECO:0007669"/>
    <property type="project" value="TreeGrafter"/>
</dbReference>
<dbReference type="SUPFAM" id="SSF53254">
    <property type="entry name" value="Phosphoglycerate mutase-like"/>
    <property type="match status" value="1"/>
</dbReference>
<dbReference type="Proteomes" id="UP000054279">
    <property type="component" value="Unassembled WGS sequence"/>
</dbReference>
<gene>
    <name evidence="1" type="ORF">M422DRAFT_257026</name>
</gene>
<sequence length="389" mass="41524">MVQITPAHPGTAATGLLGVVLLARHGDRLEFFQDPLTLNPTQSFLTPLGSVQEQQLGGFLKDTYLNPASDFFIEGISTDLANINQLIVRADAGGGGSVILDSVQGLLQGLYPPTTDNNITLANGTTVIAPLGGYQYIPVESVEPNLDISLNSFTSCPNLDAHIATFFNSSGFLAEAAIAAPFLQQVEPLLVNRSNDFTNMFNIFDFINVQMVHNATFLALLPPTFGAQAYGFANFHENGIFTDTTIEGIGQIAIQTILPSIFTDLLSITNTSGPLKLALNEISYKPFISLFNVTQATAADPQIAGIVDYASVVALEVSLPPGTDTPLVTMKFKNGSTDPEFHTLSLFGTRGGIPITDFINALAPAAINNTQEWCTACNQTTLRGCSVFQ</sequence>